<evidence type="ECO:0000259" key="4">
    <source>
        <dbReference type="PROSITE" id="PS51186"/>
    </source>
</evidence>
<dbReference type="CDD" id="cd04301">
    <property type="entry name" value="NAT_SF"/>
    <property type="match status" value="1"/>
</dbReference>
<dbReference type="Gene3D" id="3.40.630.30">
    <property type="match status" value="1"/>
</dbReference>
<dbReference type="FunFam" id="3.40.630.30:FF:000064">
    <property type="entry name" value="GNAT family acetyltransferase"/>
    <property type="match status" value="1"/>
</dbReference>
<gene>
    <name evidence="6" type="ORF">GKD88_13200</name>
    <name evidence="5" type="ORF">GKE08_13530</name>
</gene>
<name>A0A6N7S9W5_9FIRM</name>
<dbReference type="EMBL" id="WKPJ01000024">
    <property type="protein sequence ID" value="MSA90348.1"/>
    <property type="molecule type" value="Genomic_DNA"/>
</dbReference>
<keyword evidence="2 5" id="KW-0808">Transferase</keyword>
<dbReference type="InterPro" id="IPR000182">
    <property type="entry name" value="GNAT_dom"/>
</dbReference>
<dbReference type="GO" id="GO:0008080">
    <property type="term" value="F:N-acetyltransferase activity"/>
    <property type="evidence" value="ECO:0007669"/>
    <property type="project" value="UniProtKB-ARBA"/>
</dbReference>
<protein>
    <submittedName>
        <fullName evidence="5">GNAT family N-acetyltransferase</fullName>
    </submittedName>
</protein>
<dbReference type="InterPro" id="IPR051016">
    <property type="entry name" value="Diverse_Substrate_AcTransf"/>
</dbReference>
<evidence type="ECO:0000313" key="6">
    <source>
        <dbReference type="EMBL" id="MSC34078.1"/>
    </source>
</evidence>
<keyword evidence="3" id="KW-0012">Acyltransferase</keyword>
<feature type="domain" description="N-acetyltransferase" evidence="4">
    <location>
        <begin position="23"/>
        <end position="178"/>
    </location>
</feature>
<comment type="caution">
    <text evidence="5">The sequence shown here is derived from an EMBL/GenBank/DDBJ whole genome shotgun (WGS) entry which is preliminary data.</text>
</comment>
<dbReference type="Pfam" id="PF00583">
    <property type="entry name" value="Acetyltransf_1"/>
    <property type="match status" value="1"/>
</dbReference>
<dbReference type="InterPro" id="IPR016181">
    <property type="entry name" value="Acyl_CoA_acyltransferase"/>
</dbReference>
<dbReference type="EMBL" id="WKPI01000026">
    <property type="protein sequence ID" value="MSC34078.1"/>
    <property type="molecule type" value="Genomic_DNA"/>
</dbReference>
<dbReference type="Proteomes" id="UP000433575">
    <property type="component" value="Unassembled WGS sequence"/>
</dbReference>
<dbReference type="SUPFAM" id="SSF55729">
    <property type="entry name" value="Acyl-CoA N-acyltransferases (Nat)"/>
    <property type="match status" value="1"/>
</dbReference>
<evidence type="ECO:0000313" key="8">
    <source>
        <dbReference type="Proteomes" id="UP000480929"/>
    </source>
</evidence>
<comment type="similarity">
    <text evidence="1">Belongs to the acetyltransferase family.</text>
</comment>
<evidence type="ECO:0000256" key="2">
    <source>
        <dbReference type="ARBA" id="ARBA00022679"/>
    </source>
</evidence>
<sequence length="178" mass="21067">MVKRYKILYNRSQNRFRRDTMTLTIRQAQPQDCATIGRFIRLIAEYEKMSDDVIWDDATLYDQLFVEHRAEVLLGYEGEEVVGFALYFHNFSTFVGRKGLYLEDLYLLQEKRGRGYGKAFFKRLAEIAVERHCGRMEWVCLNWNTPSINFYKSLGAEGLTEWTTWRLSEDKIHQLAGL</sequence>
<dbReference type="Proteomes" id="UP000480929">
    <property type="component" value="Unassembled WGS sequence"/>
</dbReference>
<organism evidence="5 7">
    <name type="scientific">Holdemania massiliensis</name>
    <dbReference type="NCBI Taxonomy" id="1468449"/>
    <lineage>
        <taxon>Bacteria</taxon>
        <taxon>Bacillati</taxon>
        <taxon>Bacillota</taxon>
        <taxon>Erysipelotrichia</taxon>
        <taxon>Erysipelotrichales</taxon>
        <taxon>Erysipelotrichaceae</taxon>
        <taxon>Holdemania</taxon>
    </lineage>
</organism>
<keyword evidence="8" id="KW-1185">Reference proteome</keyword>
<reference evidence="7 8" key="1">
    <citation type="journal article" date="2019" name="Nat. Med.">
        <title>A library of human gut bacterial isolates paired with longitudinal multiomics data enables mechanistic microbiome research.</title>
        <authorList>
            <person name="Poyet M."/>
            <person name="Groussin M."/>
            <person name="Gibbons S.M."/>
            <person name="Avila-Pacheco J."/>
            <person name="Jiang X."/>
            <person name="Kearney S.M."/>
            <person name="Perrotta A.R."/>
            <person name="Berdy B."/>
            <person name="Zhao S."/>
            <person name="Lieberman T.D."/>
            <person name="Swanson P.K."/>
            <person name="Smith M."/>
            <person name="Roesemann S."/>
            <person name="Alexander J.E."/>
            <person name="Rich S.A."/>
            <person name="Livny J."/>
            <person name="Vlamakis H."/>
            <person name="Clish C."/>
            <person name="Bullock K."/>
            <person name="Deik A."/>
            <person name="Scott J."/>
            <person name="Pierce K.A."/>
            <person name="Xavier R.J."/>
            <person name="Alm E.J."/>
        </authorList>
    </citation>
    <scope>NUCLEOTIDE SEQUENCE [LARGE SCALE GENOMIC DNA]</scope>
    <source>
        <strain evidence="5 7">BIOML-A4</strain>
        <strain evidence="6 8">BIOML-A5</strain>
    </source>
</reference>
<dbReference type="PANTHER" id="PTHR10545:SF29">
    <property type="entry name" value="GH14572P-RELATED"/>
    <property type="match status" value="1"/>
</dbReference>
<dbReference type="AlphaFoldDB" id="A0A6N7S9W5"/>
<evidence type="ECO:0000256" key="1">
    <source>
        <dbReference type="ARBA" id="ARBA00008694"/>
    </source>
</evidence>
<dbReference type="OrthoDB" id="9792929at2"/>
<evidence type="ECO:0000313" key="5">
    <source>
        <dbReference type="EMBL" id="MSA90348.1"/>
    </source>
</evidence>
<dbReference type="PROSITE" id="PS51186">
    <property type="entry name" value="GNAT"/>
    <property type="match status" value="1"/>
</dbReference>
<evidence type="ECO:0000313" key="7">
    <source>
        <dbReference type="Proteomes" id="UP000433575"/>
    </source>
</evidence>
<proteinExistence type="inferred from homology"/>
<accession>A0A6N7S9W5</accession>
<dbReference type="PANTHER" id="PTHR10545">
    <property type="entry name" value="DIAMINE N-ACETYLTRANSFERASE"/>
    <property type="match status" value="1"/>
</dbReference>
<evidence type="ECO:0000256" key="3">
    <source>
        <dbReference type="ARBA" id="ARBA00023315"/>
    </source>
</evidence>